<dbReference type="Proteomes" id="UP000199181">
    <property type="component" value="Unassembled WGS sequence"/>
</dbReference>
<keyword evidence="2" id="KW-0812">Transmembrane</keyword>
<protein>
    <submittedName>
        <fullName evidence="3">Uncharacterized protein</fullName>
    </submittedName>
</protein>
<organism evidence="3 4">
    <name type="scientific">Stigmatella erecta</name>
    <dbReference type="NCBI Taxonomy" id="83460"/>
    <lineage>
        <taxon>Bacteria</taxon>
        <taxon>Pseudomonadati</taxon>
        <taxon>Myxococcota</taxon>
        <taxon>Myxococcia</taxon>
        <taxon>Myxococcales</taxon>
        <taxon>Cystobacterineae</taxon>
        <taxon>Archangiaceae</taxon>
        <taxon>Stigmatella</taxon>
    </lineage>
</organism>
<accession>A0A1I0IYA0</accession>
<reference evidence="4" key="1">
    <citation type="submission" date="2016-10" db="EMBL/GenBank/DDBJ databases">
        <authorList>
            <person name="Varghese N."/>
            <person name="Submissions S."/>
        </authorList>
    </citation>
    <scope>NUCLEOTIDE SEQUENCE [LARGE SCALE GENOMIC DNA]</scope>
    <source>
        <strain evidence="4">DSM 16858</strain>
    </source>
</reference>
<name>A0A1I0IYA0_9BACT</name>
<feature type="transmembrane region" description="Helical" evidence="2">
    <location>
        <begin position="102"/>
        <end position="125"/>
    </location>
</feature>
<keyword evidence="4" id="KW-1185">Reference proteome</keyword>
<keyword evidence="2" id="KW-0472">Membrane</keyword>
<proteinExistence type="predicted"/>
<evidence type="ECO:0000256" key="2">
    <source>
        <dbReference type="SAM" id="Phobius"/>
    </source>
</evidence>
<dbReference type="EMBL" id="FOIJ01000006">
    <property type="protein sequence ID" value="SEU02350.1"/>
    <property type="molecule type" value="Genomic_DNA"/>
</dbReference>
<feature type="compositionally biased region" description="Basic and acidic residues" evidence="1">
    <location>
        <begin position="66"/>
        <end position="86"/>
    </location>
</feature>
<feature type="region of interest" description="Disordered" evidence="1">
    <location>
        <begin position="49"/>
        <end position="90"/>
    </location>
</feature>
<sequence>MLDPRDRRDLACLGLMVLVYGLAGAPVLHAVVDHAGGLGGGHTALHATAARAPSHTHRPGSLEPPGHTHEDAAAHGHAHPDEDAGHPHQHAPGAVEHLQAVAVAHAAVLAPVVWWVTLTPAVFLGPRRLPGTPPRLTAMPQGP</sequence>
<evidence type="ECO:0000256" key="1">
    <source>
        <dbReference type="SAM" id="MobiDB-lite"/>
    </source>
</evidence>
<dbReference type="AlphaFoldDB" id="A0A1I0IYA0"/>
<feature type="transmembrane region" description="Helical" evidence="2">
    <location>
        <begin position="12"/>
        <end position="32"/>
    </location>
</feature>
<evidence type="ECO:0000313" key="3">
    <source>
        <dbReference type="EMBL" id="SEU02350.1"/>
    </source>
</evidence>
<gene>
    <name evidence="3" type="ORF">SAMN05443639_106382</name>
</gene>
<keyword evidence="2" id="KW-1133">Transmembrane helix</keyword>
<dbReference type="RefSeq" id="WP_093520692.1">
    <property type="nucleotide sequence ID" value="NZ_FOIJ01000006.1"/>
</dbReference>
<evidence type="ECO:0000313" key="4">
    <source>
        <dbReference type="Proteomes" id="UP000199181"/>
    </source>
</evidence>